<dbReference type="Pfam" id="PF01424">
    <property type="entry name" value="R3H"/>
    <property type="match status" value="1"/>
</dbReference>
<sequence length="298" mass="33049">MSSSPDFADGQDPPQPPPTLQPQGAPSAPSDVCEGLVAQVDQFLREALEKPRERLSVLRMEQEILKFIHDPSRTEYEFNGLPTSYLRLAAHRLAQHYFLQSIAIPDNSLPDGTGSRIILQQSQRDDMESLGYVLMYFLRGRLFTGLKAGNKKQKYEKISERKIAFNTPNIREGFQFDYVFNWTILKYQQAQMTTAPPRAIAPAVGQSSRMAPVAQGREAARVRLLQPGKRVQHAPCAAASLCPADVCCSAAASLCPDVVVCSQRLLFLCIQLSTPAPADCYSTLCSAEIMNYNSTRFS</sequence>
<dbReference type="InterPro" id="IPR001374">
    <property type="entry name" value="R3H_dom"/>
</dbReference>
<dbReference type="PROSITE" id="PS51061">
    <property type="entry name" value="R3H"/>
    <property type="match status" value="1"/>
</dbReference>
<feature type="region of interest" description="Disordered" evidence="2">
    <location>
        <begin position="1"/>
        <end position="31"/>
    </location>
</feature>
<proteinExistence type="predicted"/>
<comment type="caution">
    <text evidence="4">The sequence shown here is derived from an EMBL/GenBank/DDBJ whole genome shotgun (WGS) entry which is preliminary data.</text>
</comment>
<gene>
    <name evidence="4" type="primary">CKL2_0</name>
    <name evidence="4" type="ORF">Zm00014a_025318</name>
</gene>
<dbReference type="PANTHER" id="PTHR15672">
    <property type="entry name" value="CAMP-REGULATED PHOSPHOPROTEIN 21 RELATED R3H DOMAIN CONTAINING PROTEIN"/>
    <property type="match status" value="1"/>
</dbReference>
<reference evidence="4" key="1">
    <citation type="journal article" date="2018" name="Nat. Genet.">
        <title>Extensive intraspecific gene order and gene structural variations between Mo17 and other maize genomes.</title>
        <authorList>
            <person name="Sun S."/>
            <person name="Zhou Y."/>
            <person name="Chen J."/>
            <person name="Shi J."/>
            <person name="Zhao H."/>
            <person name="Zhao H."/>
            <person name="Song W."/>
            <person name="Zhang M."/>
            <person name="Cui Y."/>
            <person name="Dong X."/>
            <person name="Liu H."/>
            <person name="Ma X."/>
            <person name="Jiao Y."/>
            <person name="Wang B."/>
            <person name="Wei X."/>
            <person name="Stein J.C."/>
            <person name="Glaubitz J.C."/>
            <person name="Lu F."/>
            <person name="Yu G."/>
            <person name="Liang C."/>
            <person name="Fengler K."/>
            <person name="Li B."/>
            <person name="Rafalski A."/>
            <person name="Schnable P.S."/>
            <person name="Ware D.H."/>
            <person name="Buckler E.S."/>
            <person name="Lai J."/>
        </authorList>
    </citation>
    <scope>NUCLEOTIDE SEQUENCE [LARGE SCALE GENOMIC DNA]</scope>
    <source>
        <tissue evidence="4">Seedling</tissue>
    </source>
</reference>
<evidence type="ECO:0000256" key="1">
    <source>
        <dbReference type="ARBA" id="ARBA00022553"/>
    </source>
</evidence>
<keyword evidence="4" id="KW-0808">Transferase</keyword>
<evidence type="ECO:0000259" key="3">
    <source>
        <dbReference type="PROSITE" id="PS51061"/>
    </source>
</evidence>
<organism evidence="4">
    <name type="scientific">Zea mays</name>
    <name type="common">Maize</name>
    <dbReference type="NCBI Taxonomy" id="4577"/>
    <lineage>
        <taxon>Eukaryota</taxon>
        <taxon>Viridiplantae</taxon>
        <taxon>Streptophyta</taxon>
        <taxon>Embryophyta</taxon>
        <taxon>Tracheophyta</taxon>
        <taxon>Spermatophyta</taxon>
        <taxon>Magnoliopsida</taxon>
        <taxon>Liliopsida</taxon>
        <taxon>Poales</taxon>
        <taxon>Poaceae</taxon>
        <taxon>PACMAD clade</taxon>
        <taxon>Panicoideae</taxon>
        <taxon>Andropogonodae</taxon>
        <taxon>Andropogoneae</taxon>
        <taxon>Tripsacinae</taxon>
        <taxon>Zea</taxon>
    </lineage>
</organism>
<dbReference type="Gene3D" id="3.30.1370.50">
    <property type="entry name" value="R3H-like domain"/>
    <property type="match status" value="1"/>
</dbReference>
<dbReference type="InterPro" id="IPR036867">
    <property type="entry name" value="R3H_dom_sf"/>
</dbReference>
<dbReference type="ExpressionAtlas" id="A0A3L6FQM3">
    <property type="expression patterns" value="baseline"/>
</dbReference>
<evidence type="ECO:0000256" key="2">
    <source>
        <dbReference type="SAM" id="MobiDB-lite"/>
    </source>
</evidence>
<dbReference type="EMBL" id="NCVQ01000003">
    <property type="protein sequence ID" value="PWZ37219.1"/>
    <property type="molecule type" value="Genomic_DNA"/>
</dbReference>
<evidence type="ECO:0000313" key="4">
    <source>
        <dbReference type="EMBL" id="PWZ37219.1"/>
    </source>
</evidence>
<dbReference type="PANTHER" id="PTHR15672:SF8">
    <property type="entry name" value="PROTEIN ENCORE"/>
    <property type="match status" value="1"/>
</dbReference>
<dbReference type="SUPFAM" id="SSF82708">
    <property type="entry name" value="R3H domain"/>
    <property type="match status" value="1"/>
</dbReference>
<dbReference type="Proteomes" id="UP000251960">
    <property type="component" value="Chromosome 2"/>
</dbReference>
<protein>
    <submittedName>
        <fullName evidence="4">Casein kinase 1-like protein 2</fullName>
    </submittedName>
</protein>
<dbReference type="CDD" id="cd02642">
    <property type="entry name" value="R3H_encore_like"/>
    <property type="match status" value="1"/>
</dbReference>
<name>A0A3L6FQM3_MAIZE</name>
<feature type="compositionally biased region" description="Low complexity" evidence="2">
    <location>
        <begin position="1"/>
        <end position="12"/>
    </location>
</feature>
<keyword evidence="4" id="KW-0418">Kinase</keyword>
<dbReference type="AlphaFoldDB" id="A0A3L6FQM3"/>
<dbReference type="GO" id="GO:0016301">
    <property type="term" value="F:kinase activity"/>
    <property type="evidence" value="ECO:0007669"/>
    <property type="project" value="UniProtKB-KW"/>
</dbReference>
<dbReference type="GO" id="GO:0003676">
    <property type="term" value="F:nucleic acid binding"/>
    <property type="evidence" value="ECO:0007669"/>
    <property type="project" value="UniProtKB-UniRule"/>
</dbReference>
<dbReference type="InterPro" id="IPR051937">
    <property type="entry name" value="R3H_domain_containing"/>
</dbReference>
<feature type="domain" description="R3H" evidence="3">
    <location>
        <begin position="54"/>
        <end position="123"/>
    </location>
</feature>
<accession>A0A3L6FQM3</accession>
<keyword evidence="1" id="KW-0597">Phosphoprotein</keyword>